<dbReference type="PANTHER" id="PTHR30353:SF15">
    <property type="entry name" value="INNER MEMBRANE PROTEIN YABI"/>
    <property type="match status" value="1"/>
</dbReference>
<evidence type="ECO:0000256" key="3">
    <source>
        <dbReference type="ARBA" id="ARBA00022475"/>
    </source>
</evidence>
<accession>A0ABU1GVA6</accession>
<dbReference type="InterPro" id="IPR036938">
    <property type="entry name" value="PAP2/HPO_sf"/>
</dbReference>
<feature type="transmembrane region" description="Helical" evidence="7">
    <location>
        <begin position="413"/>
        <end position="434"/>
    </location>
</feature>
<dbReference type="CDD" id="cd03392">
    <property type="entry name" value="PAP2_like_2"/>
    <property type="match status" value="1"/>
</dbReference>
<evidence type="ECO:0000259" key="8">
    <source>
        <dbReference type="SMART" id="SM00014"/>
    </source>
</evidence>
<feature type="transmembrane region" description="Helical" evidence="7">
    <location>
        <begin position="55"/>
        <end position="78"/>
    </location>
</feature>
<name>A0ABU1GVA6_9GAMM</name>
<evidence type="ECO:0000256" key="6">
    <source>
        <dbReference type="ARBA" id="ARBA00023136"/>
    </source>
</evidence>
<comment type="subcellular location">
    <subcellularLocation>
        <location evidence="1">Cell membrane</location>
        <topology evidence="1">Multi-pass membrane protein</topology>
    </subcellularLocation>
</comment>
<evidence type="ECO:0000313" key="10">
    <source>
        <dbReference type="Proteomes" id="UP001269375"/>
    </source>
</evidence>
<feature type="transmembrane region" description="Helical" evidence="7">
    <location>
        <begin position="321"/>
        <end position="342"/>
    </location>
</feature>
<protein>
    <submittedName>
        <fullName evidence="9">Bifunctional DedA family/phosphatase PAP2 family protein</fullName>
    </submittedName>
</protein>
<feature type="transmembrane region" description="Helical" evidence="7">
    <location>
        <begin position="362"/>
        <end position="382"/>
    </location>
</feature>
<feature type="transmembrane region" description="Helical" evidence="7">
    <location>
        <begin position="389"/>
        <end position="407"/>
    </location>
</feature>
<evidence type="ECO:0000313" key="9">
    <source>
        <dbReference type="EMBL" id="MDR5895953.1"/>
    </source>
</evidence>
<dbReference type="InterPro" id="IPR032818">
    <property type="entry name" value="DedA-like"/>
</dbReference>
<evidence type="ECO:0000256" key="7">
    <source>
        <dbReference type="SAM" id="Phobius"/>
    </source>
</evidence>
<feature type="transmembrane region" description="Helical" evidence="7">
    <location>
        <begin position="178"/>
        <end position="197"/>
    </location>
</feature>
<gene>
    <name evidence="9" type="ORF">QC825_07715</name>
</gene>
<keyword evidence="10" id="KW-1185">Reference proteome</keyword>
<dbReference type="EMBL" id="JARWAO010000003">
    <property type="protein sequence ID" value="MDR5895953.1"/>
    <property type="molecule type" value="Genomic_DNA"/>
</dbReference>
<evidence type="ECO:0000256" key="1">
    <source>
        <dbReference type="ARBA" id="ARBA00004651"/>
    </source>
</evidence>
<feature type="transmembrane region" description="Helical" evidence="7">
    <location>
        <begin position="446"/>
        <end position="465"/>
    </location>
</feature>
<keyword evidence="3" id="KW-1003">Cell membrane</keyword>
<dbReference type="Proteomes" id="UP001269375">
    <property type="component" value="Unassembled WGS sequence"/>
</dbReference>
<dbReference type="SUPFAM" id="SSF48317">
    <property type="entry name" value="Acid phosphatase/Vanadium-dependent haloperoxidase"/>
    <property type="match status" value="1"/>
</dbReference>
<comment type="similarity">
    <text evidence="2">Belongs to the DedA family.</text>
</comment>
<dbReference type="PANTHER" id="PTHR30353">
    <property type="entry name" value="INNER MEMBRANE PROTEIN DEDA-RELATED"/>
    <property type="match status" value="1"/>
</dbReference>
<dbReference type="Pfam" id="PF01569">
    <property type="entry name" value="PAP2"/>
    <property type="match status" value="1"/>
</dbReference>
<reference evidence="9 10" key="1">
    <citation type="submission" date="2023-04" db="EMBL/GenBank/DDBJ databases">
        <title>A long-awaited taxogenomic arrangement of the family Halomonadaceae.</title>
        <authorList>
            <person name="De La Haba R."/>
            <person name="Chuvochina M."/>
            <person name="Wittouck S."/>
            <person name="Arahal D.R."/>
            <person name="Sanchez-Porro C."/>
            <person name="Hugenholtz P."/>
            <person name="Ventosa A."/>
        </authorList>
    </citation>
    <scope>NUCLEOTIDE SEQUENCE [LARGE SCALE GENOMIC DNA]</scope>
    <source>
        <strain evidence="9 10">DSM 22428</strain>
    </source>
</reference>
<dbReference type="SMART" id="SM00014">
    <property type="entry name" value="acidPPc"/>
    <property type="match status" value="1"/>
</dbReference>
<evidence type="ECO:0000256" key="5">
    <source>
        <dbReference type="ARBA" id="ARBA00022989"/>
    </source>
</evidence>
<feature type="transmembrane region" description="Helical" evidence="7">
    <location>
        <begin position="298"/>
        <end position="314"/>
    </location>
</feature>
<keyword evidence="6 7" id="KW-0472">Membrane</keyword>
<sequence>MDVMNWLEPLARDPLLLFTALGLVALLESLALVGLAFPGVVVITALASLAGHDSMSVPLALAFATAGAVLGDAISFWLGHRYRHRVASIWPLSRYPEALKKGQRFFERYGATSVVLGRFIGPLRPVIPLIAGMCNMPSTRFFVVNIASALAWAPVYVLPGYYLGRTWKAFLGPYQDSFGWLLALGGALIFLAWMFTWGRQHAERMGALYRLALAGARRSKWGRRTWLSFRMNVPGGAPPIPSLALFLASATGFGVLAVIVAHHPAPFALDHNANAFFKSLDVPLASQLALVLAKVGDKLGIVILLAPWTLWLIWQRYGTALLHWALAIGGIGLANILFKAWVGRPRPMTPDYLEGSFSFPSAHTSGAVVVYGLAAAFMADGVKSPARRHWIYCGATLLIALMAWSRLMMGVHWVSDLLGGTLLGFAMCAVVRISYHRFAYRPITQLPWKALGAATVLLMAARVLFFPPV</sequence>
<dbReference type="InterPro" id="IPR000326">
    <property type="entry name" value="PAP2/HPO"/>
</dbReference>
<comment type="caution">
    <text evidence="9">The sequence shown here is derived from an EMBL/GenBank/DDBJ whole genome shotgun (WGS) entry which is preliminary data.</text>
</comment>
<proteinExistence type="inferred from homology"/>
<evidence type="ECO:0000256" key="4">
    <source>
        <dbReference type="ARBA" id="ARBA00022692"/>
    </source>
</evidence>
<keyword evidence="4 7" id="KW-0812">Transmembrane</keyword>
<organism evidence="9 10">
    <name type="scientific">Larsenimonas suaedae</name>
    <dbReference type="NCBI Taxonomy" id="1851019"/>
    <lineage>
        <taxon>Bacteria</taxon>
        <taxon>Pseudomonadati</taxon>
        <taxon>Pseudomonadota</taxon>
        <taxon>Gammaproteobacteria</taxon>
        <taxon>Oceanospirillales</taxon>
        <taxon>Halomonadaceae</taxon>
        <taxon>Larsenimonas</taxon>
    </lineage>
</organism>
<feature type="transmembrane region" description="Helical" evidence="7">
    <location>
        <begin position="240"/>
        <end position="261"/>
    </location>
</feature>
<feature type="transmembrane region" description="Helical" evidence="7">
    <location>
        <begin position="141"/>
        <end position="158"/>
    </location>
</feature>
<dbReference type="Gene3D" id="1.20.144.10">
    <property type="entry name" value="Phosphatidic acid phosphatase type 2/haloperoxidase"/>
    <property type="match status" value="1"/>
</dbReference>
<keyword evidence="5 7" id="KW-1133">Transmembrane helix</keyword>
<dbReference type="Pfam" id="PF09335">
    <property type="entry name" value="VTT_dom"/>
    <property type="match status" value="1"/>
</dbReference>
<dbReference type="RefSeq" id="WP_251589881.1">
    <property type="nucleotide sequence ID" value="NZ_JAMLJI010000001.1"/>
</dbReference>
<evidence type="ECO:0000256" key="2">
    <source>
        <dbReference type="ARBA" id="ARBA00010792"/>
    </source>
</evidence>
<dbReference type="InterPro" id="IPR032816">
    <property type="entry name" value="VTT_dom"/>
</dbReference>
<feature type="domain" description="Phosphatidic acid phosphatase type 2/haloperoxidase" evidence="8">
    <location>
        <begin position="320"/>
        <end position="432"/>
    </location>
</feature>